<dbReference type="GO" id="GO:0008168">
    <property type="term" value="F:methyltransferase activity"/>
    <property type="evidence" value="ECO:0007669"/>
    <property type="project" value="UniProtKB-KW"/>
</dbReference>
<gene>
    <name evidence="3" type="ORF">FHU39_002118</name>
</gene>
<evidence type="ECO:0000256" key="1">
    <source>
        <dbReference type="SAM" id="Phobius"/>
    </source>
</evidence>
<dbReference type="Gene3D" id="1.20.120.1220">
    <property type="match status" value="1"/>
</dbReference>
<dbReference type="GO" id="GO:0016020">
    <property type="term" value="C:membrane"/>
    <property type="evidence" value="ECO:0007669"/>
    <property type="project" value="InterPro"/>
</dbReference>
<dbReference type="GO" id="GO:0032259">
    <property type="term" value="P:methylation"/>
    <property type="evidence" value="ECO:0007669"/>
    <property type="project" value="UniProtKB-KW"/>
</dbReference>
<keyword evidence="3" id="KW-0378">Hydrolase</keyword>
<protein>
    <submittedName>
        <fullName evidence="3">Leader peptidase (Prepilin peptidase)/N-methyltransferase</fullName>
        <ecNumber evidence="3">2.1.1.-</ecNumber>
        <ecNumber evidence="3">3.4.23.43</ecNumber>
    </submittedName>
</protein>
<keyword evidence="1" id="KW-0472">Membrane</keyword>
<dbReference type="Pfam" id="PF01478">
    <property type="entry name" value="Peptidase_A24"/>
    <property type="match status" value="1"/>
</dbReference>
<proteinExistence type="predicted"/>
<accession>A0A839N7Z7</accession>
<feature type="transmembrane region" description="Helical" evidence="1">
    <location>
        <begin position="154"/>
        <end position="187"/>
    </location>
</feature>
<dbReference type="InterPro" id="IPR000045">
    <property type="entry name" value="Prepilin_IV_endopep_pep"/>
</dbReference>
<feature type="transmembrane region" description="Helical" evidence="1">
    <location>
        <begin position="97"/>
        <end position="116"/>
    </location>
</feature>
<name>A0A839N7Z7_9MICO</name>
<dbReference type="Proteomes" id="UP000559182">
    <property type="component" value="Unassembled WGS sequence"/>
</dbReference>
<sequence length="217" mass="22326">MDTAGFTVAAALVGVTAGVLSVRNLRALRYRYDYEAVLPQPSSVAWVLPTAVIAAVALGLRLSPDRPWALLLLAPLAIAGPWLAAVDLDVHRLPDRVLGPVAVASLLAVVVVSAATHRFQVPVLGVVGLVLAGGCYFTLHVAGGGAVGLGDVKLAAVLGLALGAVGLGVLWWAMLLSSLLCLVWVAVTRRGKSSSTRIAFGPWMLLGSLIAVAVFAP</sequence>
<organism evidence="3 4">
    <name type="scientific">Flexivirga oryzae</name>
    <dbReference type="NCBI Taxonomy" id="1794944"/>
    <lineage>
        <taxon>Bacteria</taxon>
        <taxon>Bacillati</taxon>
        <taxon>Actinomycetota</taxon>
        <taxon>Actinomycetes</taxon>
        <taxon>Micrococcales</taxon>
        <taxon>Dermacoccaceae</taxon>
        <taxon>Flexivirga</taxon>
    </lineage>
</organism>
<keyword evidence="1" id="KW-1133">Transmembrane helix</keyword>
<dbReference type="EC" id="2.1.1.-" evidence="3"/>
<dbReference type="EMBL" id="JACHVQ010000001">
    <property type="protein sequence ID" value="MBB2892134.1"/>
    <property type="molecule type" value="Genomic_DNA"/>
</dbReference>
<evidence type="ECO:0000313" key="3">
    <source>
        <dbReference type="EMBL" id="MBB2892134.1"/>
    </source>
</evidence>
<keyword evidence="4" id="KW-1185">Reference proteome</keyword>
<feature type="transmembrane region" description="Helical" evidence="1">
    <location>
        <begin position="67"/>
        <end position="85"/>
    </location>
</feature>
<keyword evidence="1" id="KW-0812">Transmembrane</keyword>
<evidence type="ECO:0000259" key="2">
    <source>
        <dbReference type="Pfam" id="PF01478"/>
    </source>
</evidence>
<evidence type="ECO:0000313" key="4">
    <source>
        <dbReference type="Proteomes" id="UP000559182"/>
    </source>
</evidence>
<feature type="transmembrane region" description="Helical" evidence="1">
    <location>
        <begin position="41"/>
        <end position="60"/>
    </location>
</feature>
<feature type="domain" description="Prepilin type IV endopeptidase peptidase" evidence="2">
    <location>
        <begin position="82"/>
        <end position="184"/>
    </location>
</feature>
<keyword evidence="3" id="KW-0808">Transferase</keyword>
<feature type="transmembrane region" description="Helical" evidence="1">
    <location>
        <begin position="199"/>
        <end position="216"/>
    </location>
</feature>
<dbReference type="EC" id="3.4.23.43" evidence="3"/>
<dbReference type="GO" id="GO:0004190">
    <property type="term" value="F:aspartic-type endopeptidase activity"/>
    <property type="evidence" value="ECO:0007669"/>
    <property type="project" value="UniProtKB-EC"/>
</dbReference>
<feature type="transmembrane region" description="Helical" evidence="1">
    <location>
        <begin position="123"/>
        <end position="142"/>
    </location>
</feature>
<reference evidence="3 4" key="1">
    <citation type="submission" date="2020-08" db="EMBL/GenBank/DDBJ databases">
        <title>Sequencing the genomes of 1000 actinobacteria strains.</title>
        <authorList>
            <person name="Klenk H.-P."/>
        </authorList>
    </citation>
    <scope>NUCLEOTIDE SEQUENCE [LARGE SCALE GENOMIC DNA]</scope>
    <source>
        <strain evidence="3 4">DSM 105369</strain>
    </source>
</reference>
<keyword evidence="3" id="KW-0489">Methyltransferase</keyword>
<comment type="caution">
    <text evidence="3">The sequence shown here is derived from an EMBL/GenBank/DDBJ whole genome shotgun (WGS) entry which is preliminary data.</text>
</comment>
<dbReference type="AlphaFoldDB" id="A0A839N7Z7"/>
<dbReference type="RefSeq" id="WP_183320288.1">
    <property type="nucleotide sequence ID" value="NZ_JACHVQ010000001.1"/>
</dbReference>